<dbReference type="AlphaFoldDB" id="A0A917U897"/>
<dbReference type="Pfam" id="PF22691">
    <property type="entry name" value="Thiolase_C_1"/>
    <property type="match status" value="1"/>
</dbReference>
<dbReference type="Proteomes" id="UP000642070">
    <property type="component" value="Unassembled WGS sequence"/>
</dbReference>
<dbReference type="InterPro" id="IPR016039">
    <property type="entry name" value="Thiolase-like"/>
</dbReference>
<proteinExistence type="predicted"/>
<dbReference type="SUPFAM" id="SSF53901">
    <property type="entry name" value="Thiolase-like"/>
    <property type="match status" value="2"/>
</dbReference>
<dbReference type="PANTHER" id="PTHR42870:SF1">
    <property type="entry name" value="NON-SPECIFIC LIPID-TRANSFER PROTEIN-LIKE 2"/>
    <property type="match status" value="1"/>
</dbReference>
<sequence length="397" mass="41933">MTRTPYERDVVISGIGQSQVGRRLGRSDIDLTVEASLRAIADAGLDRSDIDGMSTYPGGFAVPTMGYGGPSPYDVQEVMRFDLNWYQGSAELPGQLGAIAAAALAVSAGLARHVLCYRTVTESSAQGAGSRSDLVNSLTVASGMGRWSMVGGGLSPANWIALYATRHFHEYGTTREQLGQIAVTQRRHAALNPLAVLRSPMSLDDYLNARMISSPLCLFDCDLPIDASTAIVVSHVDYAKDMPGRPVYVDAFGSASRGRLSWDQYADLTSMAAQGAADHLWERTALKPADVDVAELYDGFSILTAIWLEALGFCAKGESGPFLEGGHRISLGGVLPLNTFGGQLSAGRLHGFGHFHEAVVQLRGTAGARQVDNAKVAMVANGGGPVAGCALLTSQPS</sequence>
<evidence type="ECO:0000313" key="2">
    <source>
        <dbReference type="EMBL" id="GGM64486.1"/>
    </source>
</evidence>
<comment type="caution">
    <text evidence="2">The sequence shown here is derived from an EMBL/GenBank/DDBJ whole genome shotgun (WGS) entry which is preliminary data.</text>
</comment>
<dbReference type="InterPro" id="IPR002155">
    <property type="entry name" value="Thiolase"/>
</dbReference>
<dbReference type="GO" id="GO:0016747">
    <property type="term" value="F:acyltransferase activity, transferring groups other than amino-acyl groups"/>
    <property type="evidence" value="ECO:0007669"/>
    <property type="project" value="InterPro"/>
</dbReference>
<dbReference type="Gene3D" id="3.40.47.10">
    <property type="match status" value="1"/>
</dbReference>
<keyword evidence="3" id="KW-1185">Reference proteome</keyword>
<evidence type="ECO:0000259" key="1">
    <source>
        <dbReference type="Pfam" id="PF22691"/>
    </source>
</evidence>
<name>A0A917U897_9ACTN</name>
<accession>A0A917U897</accession>
<dbReference type="CDD" id="cd00829">
    <property type="entry name" value="SCP-x_thiolase"/>
    <property type="match status" value="1"/>
</dbReference>
<dbReference type="PIRSF" id="PIRSF000429">
    <property type="entry name" value="Ac-CoA_Ac_transf"/>
    <property type="match status" value="1"/>
</dbReference>
<dbReference type="InterPro" id="IPR055140">
    <property type="entry name" value="Thiolase_C_2"/>
</dbReference>
<dbReference type="PANTHER" id="PTHR42870">
    <property type="entry name" value="ACETYL-COA C-ACETYLTRANSFERASE"/>
    <property type="match status" value="1"/>
</dbReference>
<feature type="domain" description="Thiolase C-terminal" evidence="1">
    <location>
        <begin position="261"/>
        <end position="386"/>
    </location>
</feature>
<organism evidence="2 3">
    <name type="scientific">Dactylosporangium sucinum</name>
    <dbReference type="NCBI Taxonomy" id="1424081"/>
    <lineage>
        <taxon>Bacteria</taxon>
        <taxon>Bacillati</taxon>
        <taxon>Actinomycetota</taxon>
        <taxon>Actinomycetes</taxon>
        <taxon>Micromonosporales</taxon>
        <taxon>Micromonosporaceae</taxon>
        <taxon>Dactylosporangium</taxon>
    </lineage>
</organism>
<gene>
    <name evidence="2" type="ORF">GCM10007977_077450</name>
</gene>
<reference evidence="2" key="1">
    <citation type="journal article" date="2014" name="Int. J. Syst. Evol. Microbiol.">
        <title>Complete genome sequence of Corynebacterium casei LMG S-19264T (=DSM 44701T), isolated from a smear-ripened cheese.</title>
        <authorList>
            <consortium name="US DOE Joint Genome Institute (JGI-PGF)"/>
            <person name="Walter F."/>
            <person name="Albersmeier A."/>
            <person name="Kalinowski J."/>
            <person name="Ruckert C."/>
        </authorList>
    </citation>
    <scope>NUCLEOTIDE SEQUENCE</scope>
    <source>
        <strain evidence="2">JCM 19831</strain>
    </source>
</reference>
<reference evidence="2" key="2">
    <citation type="submission" date="2020-09" db="EMBL/GenBank/DDBJ databases">
        <authorList>
            <person name="Sun Q."/>
            <person name="Ohkuma M."/>
        </authorList>
    </citation>
    <scope>NUCLEOTIDE SEQUENCE</scope>
    <source>
        <strain evidence="2">JCM 19831</strain>
    </source>
</reference>
<protein>
    <recommendedName>
        <fullName evidence="1">Thiolase C-terminal domain-containing protein</fullName>
    </recommendedName>
</protein>
<evidence type="ECO:0000313" key="3">
    <source>
        <dbReference type="Proteomes" id="UP000642070"/>
    </source>
</evidence>
<dbReference type="RefSeq" id="WP_229836286.1">
    <property type="nucleotide sequence ID" value="NZ_BMPI01000050.1"/>
</dbReference>
<dbReference type="EMBL" id="BMPI01000050">
    <property type="protein sequence ID" value="GGM64486.1"/>
    <property type="molecule type" value="Genomic_DNA"/>
</dbReference>